<name>A0AAV1S6G9_9ROSI</name>
<evidence type="ECO:0000313" key="4">
    <source>
        <dbReference type="Proteomes" id="UP001314170"/>
    </source>
</evidence>
<keyword evidence="1" id="KW-0175">Coiled coil</keyword>
<evidence type="ECO:0000256" key="1">
    <source>
        <dbReference type="SAM" id="Coils"/>
    </source>
</evidence>
<feature type="compositionally biased region" description="Basic and acidic residues" evidence="2">
    <location>
        <begin position="89"/>
        <end position="104"/>
    </location>
</feature>
<keyword evidence="4" id="KW-1185">Reference proteome</keyword>
<dbReference type="Proteomes" id="UP001314170">
    <property type="component" value="Unassembled WGS sequence"/>
</dbReference>
<organism evidence="3 4">
    <name type="scientific">Dovyalis caffra</name>
    <dbReference type="NCBI Taxonomy" id="77055"/>
    <lineage>
        <taxon>Eukaryota</taxon>
        <taxon>Viridiplantae</taxon>
        <taxon>Streptophyta</taxon>
        <taxon>Embryophyta</taxon>
        <taxon>Tracheophyta</taxon>
        <taxon>Spermatophyta</taxon>
        <taxon>Magnoliopsida</taxon>
        <taxon>eudicotyledons</taxon>
        <taxon>Gunneridae</taxon>
        <taxon>Pentapetalae</taxon>
        <taxon>rosids</taxon>
        <taxon>fabids</taxon>
        <taxon>Malpighiales</taxon>
        <taxon>Salicaceae</taxon>
        <taxon>Flacourtieae</taxon>
        <taxon>Dovyalis</taxon>
    </lineage>
</organism>
<accession>A0AAV1S6G9</accession>
<sequence>MSDISSSMSDIPASLKQLLTKLSKEKVASKEQEVEILKGMLAQKDEEIDRLKDKLRIRDLKADILRADIESAWENFDTSQTIRSPKIRSNKEIKHGKEPREETKGMAPKQDGLKFSNMISLPLLPAPSPFPTFTGSPCPSYLSTAESNIVGATMSTELHGK</sequence>
<comment type="caution">
    <text evidence="3">The sequence shown here is derived from an EMBL/GenBank/DDBJ whole genome shotgun (WGS) entry which is preliminary data.</text>
</comment>
<feature type="region of interest" description="Disordered" evidence="2">
    <location>
        <begin position="84"/>
        <end position="112"/>
    </location>
</feature>
<gene>
    <name evidence="3" type="ORF">DCAF_LOCUS18172</name>
</gene>
<proteinExistence type="predicted"/>
<evidence type="ECO:0000256" key="2">
    <source>
        <dbReference type="SAM" id="MobiDB-lite"/>
    </source>
</evidence>
<evidence type="ECO:0000313" key="3">
    <source>
        <dbReference type="EMBL" id="CAK7345314.1"/>
    </source>
</evidence>
<dbReference type="EMBL" id="CAWUPB010001168">
    <property type="protein sequence ID" value="CAK7345314.1"/>
    <property type="molecule type" value="Genomic_DNA"/>
</dbReference>
<reference evidence="3 4" key="1">
    <citation type="submission" date="2024-01" db="EMBL/GenBank/DDBJ databases">
        <authorList>
            <person name="Waweru B."/>
        </authorList>
    </citation>
    <scope>NUCLEOTIDE SEQUENCE [LARGE SCALE GENOMIC DNA]</scope>
</reference>
<dbReference type="AlphaFoldDB" id="A0AAV1S6G9"/>
<protein>
    <submittedName>
        <fullName evidence="3">Uncharacterized protein</fullName>
    </submittedName>
</protein>
<feature type="coiled-coil region" evidence="1">
    <location>
        <begin position="27"/>
        <end position="54"/>
    </location>
</feature>